<evidence type="ECO:0000313" key="1">
    <source>
        <dbReference type="EMBL" id="RJE25558.1"/>
    </source>
</evidence>
<gene>
    <name evidence="1" type="ORF">PHISCL_02098</name>
</gene>
<dbReference type="InterPro" id="IPR006175">
    <property type="entry name" value="YjgF/YER057c/UK114"/>
</dbReference>
<accession>A0A3A2ZQX7</accession>
<dbReference type="Pfam" id="PF01042">
    <property type="entry name" value="Ribonuc_L-PSP"/>
    <property type="match status" value="1"/>
</dbReference>
<dbReference type="CDD" id="cd00448">
    <property type="entry name" value="YjgF_YER057c_UK114_family"/>
    <property type="match status" value="1"/>
</dbReference>
<dbReference type="SUPFAM" id="SSF55298">
    <property type="entry name" value="YjgF-like"/>
    <property type="match status" value="2"/>
</dbReference>
<sequence length="377" mass="40868">MDPIFPPGTPQELAYTPAYKLNKTTDLIFLGLITPKRNGTINPSILQQTHDCFLNLSDILQPLGPNAKVIKVTRLMTDASEIWNSHPEFIRYFGDALPTSTLIQVPSCSEPEARIELEVWAAVPRGEGESLEPRVRSMGPDGAPLAVSVHSHASLGFAKGSSGNAAGQGVVTELNAALDAIDQRVSEARGSFVKFALLLTDMRSWKACREVVVNRYKGQTLVIVPIAVPNVQQQGASIEVEGTFVASTEANDTAEAGSPRRGDLLAASGQPAIPVFVGGMALDTYKFKPYSSVAAQTKMALENIETILKASGCNWNDVIKTRWYITDIKEWPQIEEAALAIFGRPLPSPTVVEVSALVKQGIRVEPDIWANVMRPNH</sequence>
<comment type="caution">
    <text evidence="1">The sequence shown here is derived from an EMBL/GenBank/DDBJ whole genome shotgun (WGS) entry which is preliminary data.</text>
</comment>
<dbReference type="Proteomes" id="UP000266188">
    <property type="component" value="Unassembled WGS sequence"/>
</dbReference>
<reference evidence="2" key="1">
    <citation type="submission" date="2017-02" db="EMBL/GenBank/DDBJ databases">
        <authorList>
            <person name="Tafer H."/>
            <person name="Lopandic K."/>
        </authorList>
    </citation>
    <scope>NUCLEOTIDE SEQUENCE [LARGE SCALE GENOMIC DNA]</scope>
    <source>
        <strain evidence="2">CBS 366.77</strain>
    </source>
</reference>
<dbReference type="PANTHER" id="PTHR43857">
    <property type="entry name" value="BLR7761 PROTEIN"/>
    <property type="match status" value="1"/>
</dbReference>
<dbReference type="STRING" id="2070753.A0A3A2ZQX7"/>
<dbReference type="AlphaFoldDB" id="A0A3A2ZQX7"/>
<organism evidence="1 2">
    <name type="scientific">Aspergillus sclerotialis</name>
    <dbReference type="NCBI Taxonomy" id="2070753"/>
    <lineage>
        <taxon>Eukaryota</taxon>
        <taxon>Fungi</taxon>
        <taxon>Dikarya</taxon>
        <taxon>Ascomycota</taxon>
        <taxon>Pezizomycotina</taxon>
        <taxon>Eurotiomycetes</taxon>
        <taxon>Eurotiomycetidae</taxon>
        <taxon>Eurotiales</taxon>
        <taxon>Aspergillaceae</taxon>
        <taxon>Aspergillus</taxon>
        <taxon>Aspergillus subgen. Polypaecilum</taxon>
    </lineage>
</organism>
<dbReference type="OrthoDB" id="309640at2759"/>
<name>A0A3A2ZQX7_9EURO</name>
<dbReference type="Gene3D" id="3.30.1330.40">
    <property type="entry name" value="RutC-like"/>
    <property type="match status" value="2"/>
</dbReference>
<dbReference type="InterPro" id="IPR035959">
    <property type="entry name" value="RutC-like_sf"/>
</dbReference>
<protein>
    <submittedName>
        <fullName evidence="1">Uncharacterized protein</fullName>
    </submittedName>
</protein>
<dbReference type="EMBL" id="MVGC01000044">
    <property type="protein sequence ID" value="RJE25558.1"/>
    <property type="molecule type" value="Genomic_DNA"/>
</dbReference>
<keyword evidence="2" id="KW-1185">Reference proteome</keyword>
<dbReference type="PANTHER" id="PTHR43857:SF1">
    <property type="entry name" value="YJGH FAMILY PROTEIN"/>
    <property type="match status" value="1"/>
</dbReference>
<proteinExistence type="predicted"/>
<evidence type="ECO:0000313" key="2">
    <source>
        <dbReference type="Proteomes" id="UP000266188"/>
    </source>
</evidence>